<evidence type="ECO:0000256" key="12">
    <source>
        <dbReference type="ARBA" id="ARBA00023224"/>
    </source>
</evidence>
<feature type="transmembrane region" description="Helical" evidence="13">
    <location>
        <begin position="61"/>
        <end position="80"/>
    </location>
</feature>
<dbReference type="Ensembl" id="ENSPMGT00000000739.1">
    <property type="protein sequence ID" value="ENSPMGP00000000701.1"/>
    <property type="gene ID" value="ENSPMGG00000000537.1"/>
</dbReference>
<keyword evidence="5" id="KW-0552">Olfaction</keyword>
<evidence type="ECO:0000256" key="9">
    <source>
        <dbReference type="ARBA" id="ARBA00023157"/>
    </source>
</evidence>
<evidence type="ECO:0000256" key="7">
    <source>
        <dbReference type="ARBA" id="ARBA00023040"/>
    </source>
</evidence>
<name>A0A3B3Z8I7_9GOBI</name>
<keyword evidence="9" id="KW-1015">Disulfide bond</keyword>
<evidence type="ECO:0000256" key="2">
    <source>
        <dbReference type="ARBA" id="ARBA00022475"/>
    </source>
</evidence>
<reference evidence="15" key="2">
    <citation type="submission" date="2025-09" db="UniProtKB">
        <authorList>
            <consortium name="Ensembl"/>
        </authorList>
    </citation>
    <scope>IDENTIFICATION</scope>
</reference>
<keyword evidence="10" id="KW-0675">Receptor</keyword>
<keyword evidence="2" id="KW-1003">Cell membrane</keyword>
<evidence type="ECO:0000256" key="11">
    <source>
        <dbReference type="ARBA" id="ARBA00023180"/>
    </source>
</evidence>
<evidence type="ECO:0000256" key="6">
    <source>
        <dbReference type="ARBA" id="ARBA00022989"/>
    </source>
</evidence>
<dbReference type="AlphaFoldDB" id="A0A3B3Z8I7"/>
<dbReference type="GO" id="GO:0004984">
    <property type="term" value="F:olfactory receptor activity"/>
    <property type="evidence" value="ECO:0007669"/>
    <property type="project" value="InterPro"/>
</dbReference>
<dbReference type="InterPro" id="IPR000276">
    <property type="entry name" value="GPCR_Rhodpsn"/>
</dbReference>
<feature type="transmembrane region" description="Helical" evidence="13">
    <location>
        <begin position="24"/>
        <end position="49"/>
    </location>
</feature>
<keyword evidence="3" id="KW-0716">Sensory transduction</keyword>
<reference evidence="15" key="1">
    <citation type="submission" date="2025-08" db="UniProtKB">
        <authorList>
            <consortium name="Ensembl"/>
        </authorList>
    </citation>
    <scope>IDENTIFICATION</scope>
</reference>
<feature type="domain" description="G-protein coupled receptors family 1 profile" evidence="14">
    <location>
        <begin position="42"/>
        <end position="279"/>
    </location>
</feature>
<keyword evidence="16" id="KW-1185">Reference proteome</keyword>
<evidence type="ECO:0000313" key="16">
    <source>
        <dbReference type="Proteomes" id="UP000261520"/>
    </source>
</evidence>
<proteinExistence type="predicted"/>
<evidence type="ECO:0000256" key="10">
    <source>
        <dbReference type="ARBA" id="ARBA00023170"/>
    </source>
</evidence>
<keyword evidence="11" id="KW-0325">Glycoprotein</keyword>
<keyword evidence="12" id="KW-0807">Transducer</keyword>
<feature type="transmembrane region" description="Helical" evidence="13">
    <location>
        <begin position="229"/>
        <end position="250"/>
    </location>
</feature>
<dbReference type="PANTHER" id="PTHR24242">
    <property type="entry name" value="G-PROTEIN COUPLED RECEPTOR"/>
    <property type="match status" value="1"/>
</dbReference>
<evidence type="ECO:0000256" key="3">
    <source>
        <dbReference type="ARBA" id="ARBA00022606"/>
    </source>
</evidence>
<evidence type="ECO:0000256" key="8">
    <source>
        <dbReference type="ARBA" id="ARBA00023136"/>
    </source>
</evidence>
<keyword evidence="4 13" id="KW-0812">Transmembrane</keyword>
<dbReference type="GO" id="GO:0004930">
    <property type="term" value="F:G protein-coupled receptor activity"/>
    <property type="evidence" value="ECO:0007669"/>
    <property type="project" value="UniProtKB-KW"/>
</dbReference>
<dbReference type="InterPro" id="IPR050939">
    <property type="entry name" value="Olfactory_GPCR1"/>
</dbReference>
<keyword evidence="6 13" id="KW-1133">Transmembrane helix</keyword>
<evidence type="ECO:0000256" key="1">
    <source>
        <dbReference type="ARBA" id="ARBA00004651"/>
    </source>
</evidence>
<dbReference type="PANTHER" id="PTHR24242:SF359">
    <property type="entry name" value="ODORANT RECEPTOR-RELATED"/>
    <property type="match status" value="1"/>
</dbReference>
<dbReference type="InterPro" id="IPR017452">
    <property type="entry name" value="GPCR_Rhodpsn_7TM"/>
</dbReference>
<keyword evidence="7" id="KW-0297">G-protein coupled receptor</keyword>
<evidence type="ECO:0000256" key="13">
    <source>
        <dbReference type="SAM" id="Phobius"/>
    </source>
</evidence>
<feature type="transmembrane region" description="Helical" evidence="13">
    <location>
        <begin position="193"/>
        <end position="217"/>
    </location>
</feature>
<dbReference type="PROSITE" id="PS50262">
    <property type="entry name" value="G_PROTEIN_RECEP_F1_2"/>
    <property type="match status" value="1"/>
</dbReference>
<evidence type="ECO:0000256" key="4">
    <source>
        <dbReference type="ARBA" id="ARBA00022692"/>
    </source>
</evidence>
<dbReference type="Pfam" id="PF13853">
    <property type="entry name" value="7tm_4"/>
    <property type="match status" value="1"/>
</dbReference>
<dbReference type="PRINTS" id="PR00245">
    <property type="entry name" value="OLFACTORYR"/>
</dbReference>
<feature type="transmembrane region" description="Helical" evidence="13">
    <location>
        <begin position="86"/>
        <end position="110"/>
    </location>
</feature>
<dbReference type="GO" id="GO:0005886">
    <property type="term" value="C:plasma membrane"/>
    <property type="evidence" value="ECO:0007669"/>
    <property type="project" value="UniProtKB-SubCell"/>
</dbReference>
<evidence type="ECO:0000259" key="14">
    <source>
        <dbReference type="PROSITE" id="PS50262"/>
    </source>
</evidence>
<dbReference type="Gene3D" id="1.20.1070.10">
    <property type="entry name" value="Rhodopsin 7-helix transmembrane proteins"/>
    <property type="match status" value="1"/>
</dbReference>
<evidence type="ECO:0000256" key="5">
    <source>
        <dbReference type="ARBA" id="ARBA00022725"/>
    </source>
</evidence>
<dbReference type="InterPro" id="IPR000725">
    <property type="entry name" value="Olfact_rcpt"/>
</dbReference>
<evidence type="ECO:0000313" key="15">
    <source>
        <dbReference type="Ensembl" id="ENSPMGP00000000701.1"/>
    </source>
</evidence>
<feature type="transmembrane region" description="Helical" evidence="13">
    <location>
        <begin position="262"/>
        <end position="281"/>
    </location>
</feature>
<accession>A0A3B3Z8I7</accession>
<comment type="subcellular location">
    <subcellularLocation>
        <location evidence="1">Cell membrane</location>
        <topology evidence="1">Multi-pass membrane protein</topology>
    </subcellularLocation>
</comment>
<dbReference type="Proteomes" id="UP000261520">
    <property type="component" value="Unplaced"/>
</dbReference>
<dbReference type="STRING" id="409849.ENSPMGP00000000701"/>
<protein>
    <recommendedName>
        <fullName evidence="14">G-protein coupled receptors family 1 profile domain-containing protein</fullName>
    </recommendedName>
</protein>
<keyword evidence="8 13" id="KW-0472">Membrane</keyword>
<dbReference type="SUPFAM" id="SSF81321">
    <property type="entry name" value="Family A G protein-coupled receptor-like"/>
    <property type="match status" value="1"/>
</dbReference>
<organism evidence="15 16">
    <name type="scientific">Periophthalmus magnuspinnatus</name>
    <dbReference type="NCBI Taxonomy" id="409849"/>
    <lineage>
        <taxon>Eukaryota</taxon>
        <taxon>Metazoa</taxon>
        <taxon>Chordata</taxon>
        <taxon>Craniata</taxon>
        <taxon>Vertebrata</taxon>
        <taxon>Euteleostomi</taxon>
        <taxon>Actinopterygii</taxon>
        <taxon>Neopterygii</taxon>
        <taxon>Teleostei</taxon>
        <taxon>Neoteleostei</taxon>
        <taxon>Acanthomorphata</taxon>
        <taxon>Gobiaria</taxon>
        <taxon>Gobiiformes</taxon>
        <taxon>Gobioidei</taxon>
        <taxon>Gobiidae</taxon>
        <taxon>Oxudercinae</taxon>
        <taxon>Periophthalmus</taxon>
    </lineage>
</organism>
<dbReference type="PRINTS" id="PR00237">
    <property type="entry name" value="GPCRRHODOPSN"/>
</dbReference>
<feature type="transmembrane region" description="Helical" evidence="13">
    <location>
        <begin position="122"/>
        <end position="141"/>
    </location>
</feature>
<sequence length="315" mass="35938">LFPGNTAFIYHFTLLGFPGLHPQYYGPVSAVMFFVYLVIGFGNIFILVFVMCEKKIQKSTYLIFCHIVLSDLTFGTVTLPKIIAQYWFGTMFFVHYLGSVQSFNLMVMALDRFISICLPMRYPVLISNTVVSVLCGISWFIPLPIMITVVMQTVFLPFCKSNVIAQCYCDRMSIISKTCAENILSLNMTALSLAMFCILLPQAFILFSYTSVIVVILKMTHAKGRRKTFSTCTSQILFTCFYLPRCILYLSNFKDFSFSLDFRILLITLLPAAVNPVIYCFKTQDIKKSLFMKLHRATVSIEHKGFTMNKVIRLG</sequence>